<evidence type="ECO:0000256" key="1">
    <source>
        <dbReference type="ARBA" id="ARBA00004651"/>
    </source>
</evidence>
<evidence type="ECO:0000256" key="2">
    <source>
        <dbReference type="ARBA" id="ARBA00007069"/>
    </source>
</evidence>
<evidence type="ECO:0000256" key="6">
    <source>
        <dbReference type="ARBA" id="ARBA00022989"/>
    </source>
</evidence>
<dbReference type="AlphaFoldDB" id="A0A8J4A0T7"/>
<keyword evidence="4" id="KW-1003">Cell membrane</keyword>
<dbReference type="PANTHER" id="PTHR42929">
    <property type="entry name" value="INNER MEMBRANE ABC TRANSPORTER PERMEASE PROTEIN YDCU-RELATED-RELATED"/>
    <property type="match status" value="1"/>
</dbReference>
<feature type="transmembrane region" description="Helical" evidence="8">
    <location>
        <begin position="225"/>
        <end position="250"/>
    </location>
</feature>
<dbReference type="Proteomes" id="UP000635606">
    <property type="component" value="Unassembled WGS sequence"/>
</dbReference>
<accession>A0A8J4A0T7</accession>
<feature type="region of interest" description="Disordered" evidence="9">
    <location>
        <begin position="1"/>
        <end position="23"/>
    </location>
</feature>
<organism evidence="11 12">
    <name type="scientific">Virgisporangium ochraceum</name>
    <dbReference type="NCBI Taxonomy" id="65505"/>
    <lineage>
        <taxon>Bacteria</taxon>
        <taxon>Bacillati</taxon>
        <taxon>Actinomycetota</taxon>
        <taxon>Actinomycetes</taxon>
        <taxon>Micromonosporales</taxon>
        <taxon>Micromonosporaceae</taxon>
        <taxon>Virgisporangium</taxon>
    </lineage>
</organism>
<dbReference type="RefSeq" id="WP_203933580.1">
    <property type="nucleotide sequence ID" value="NZ_BOPH01000124.1"/>
</dbReference>
<dbReference type="PANTHER" id="PTHR42929:SF1">
    <property type="entry name" value="INNER MEMBRANE ABC TRANSPORTER PERMEASE PROTEIN YDCU-RELATED"/>
    <property type="match status" value="1"/>
</dbReference>
<dbReference type="Gene3D" id="1.10.3720.10">
    <property type="entry name" value="MetI-like"/>
    <property type="match status" value="1"/>
</dbReference>
<feature type="domain" description="ABC transmembrane type-1" evidence="10">
    <location>
        <begin position="97"/>
        <end position="305"/>
    </location>
</feature>
<evidence type="ECO:0000259" key="10">
    <source>
        <dbReference type="PROSITE" id="PS50928"/>
    </source>
</evidence>
<evidence type="ECO:0000256" key="3">
    <source>
        <dbReference type="ARBA" id="ARBA00022448"/>
    </source>
</evidence>
<keyword evidence="5 8" id="KW-0812">Transmembrane</keyword>
<dbReference type="PROSITE" id="PS50928">
    <property type="entry name" value="ABC_TM1"/>
    <property type="match status" value="1"/>
</dbReference>
<dbReference type="GO" id="GO:0005886">
    <property type="term" value="C:plasma membrane"/>
    <property type="evidence" value="ECO:0007669"/>
    <property type="project" value="UniProtKB-SubCell"/>
</dbReference>
<feature type="transmembrane region" description="Helical" evidence="8">
    <location>
        <begin position="96"/>
        <end position="119"/>
    </location>
</feature>
<protein>
    <submittedName>
        <fullName evidence="11">Polyamine ABC transporter permease</fullName>
    </submittedName>
</protein>
<evidence type="ECO:0000256" key="8">
    <source>
        <dbReference type="RuleBase" id="RU363032"/>
    </source>
</evidence>
<name>A0A8J4A0T7_9ACTN</name>
<dbReference type="InterPro" id="IPR035906">
    <property type="entry name" value="MetI-like_sf"/>
</dbReference>
<feature type="transmembrane region" description="Helical" evidence="8">
    <location>
        <begin position="284"/>
        <end position="305"/>
    </location>
</feature>
<keyword evidence="12" id="KW-1185">Reference proteome</keyword>
<evidence type="ECO:0000313" key="11">
    <source>
        <dbReference type="EMBL" id="GIJ73759.1"/>
    </source>
</evidence>
<sequence>MTTAPLTPLSAPPSPSTRGRRRGRARDGLWAALATPGTLWLVALLVVPFYSIAAVAFGYRDPLFGSPVPEWNPTYWDTTTFLDAVRSTFVGDLRPVFVRTLVFVGVALLICVAIGYPIAYYLARHAGRYRGLLLGLILAPWWINYLTRMLAWLSLLQDDGYVNDVLTFLHLPAVQWLSGRPYTVILALVYGYIPFFIVPLYATLDRIDGRLLDASRDLGVGGVRTFLHVTLPLSRPGLLTACVVTALPMFGDYYTNTLVSGSPRTTMVGNQIELYLLGGSRQDMGASLVLIMSAMLMVLMAYYLISSQRAERT</sequence>
<comment type="similarity">
    <text evidence="2">Belongs to the binding-protein-dependent transport system permease family. CysTW subfamily.</text>
</comment>
<evidence type="ECO:0000256" key="5">
    <source>
        <dbReference type="ARBA" id="ARBA00022692"/>
    </source>
</evidence>
<dbReference type="CDD" id="cd06261">
    <property type="entry name" value="TM_PBP2"/>
    <property type="match status" value="1"/>
</dbReference>
<comment type="caution">
    <text evidence="11">The sequence shown here is derived from an EMBL/GenBank/DDBJ whole genome shotgun (WGS) entry which is preliminary data.</text>
</comment>
<keyword evidence="7 8" id="KW-0472">Membrane</keyword>
<dbReference type="Pfam" id="PF00528">
    <property type="entry name" value="BPD_transp_1"/>
    <property type="match status" value="1"/>
</dbReference>
<dbReference type="InterPro" id="IPR000515">
    <property type="entry name" value="MetI-like"/>
</dbReference>
<comment type="subcellular location">
    <subcellularLocation>
        <location evidence="1 8">Cell membrane</location>
        <topology evidence="1 8">Multi-pass membrane protein</topology>
    </subcellularLocation>
</comment>
<dbReference type="GO" id="GO:0055085">
    <property type="term" value="P:transmembrane transport"/>
    <property type="evidence" value="ECO:0007669"/>
    <property type="project" value="InterPro"/>
</dbReference>
<keyword evidence="6 8" id="KW-1133">Transmembrane helix</keyword>
<evidence type="ECO:0000313" key="12">
    <source>
        <dbReference type="Proteomes" id="UP000635606"/>
    </source>
</evidence>
<feature type="transmembrane region" description="Helical" evidence="8">
    <location>
        <begin position="28"/>
        <end position="59"/>
    </location>
</feature>
<dbReference type="SUPFAM" id="SSF161098">
    <property type="entry name" value="MetI-like"/>
    <property type="match status" value="1"/>
</dbReference>
<evidence type="ECO:0000256" key="9">
    <source>
        <dbReference type="SAM" id="MobiDB-lite"/>
    </source>
</evidence>
<dbReference type="EMBL" id="BOPH01000124">
    <property type="protein sequence ID" value="GIJ73759.1"/>
    <property type="molecule type" value="Genomic_DNA"/>
</dbReference>
<reference evidence="11" key="1">
    <citation type="submission" date="2021-01" db="EMBL/GenBank/DDBJ databases">
        <title>Whole genome shotgun sequence of Virgisporangium ochraceum NBRC 16418.</title>
        <authorList>
            <person name="Komaki H."/>
            <person name="Tamura T."/>
        </authorList>
    </citation>
    <scope>NUCLEOTIDE SEQUENCE</scope>
    <source>
        <strain evidence="11">NBRC 16418</strain>
    </source>
</reference>
<keyword evidence="3 8" id="KW-0813">Transport</keyword>
<evidence type="ECO:0000256" key="4">
    <source>
        <dbReference type="ARBA" id="ARBA00022475"/>
    </source>
</evidence>
<feature type="transmembrane region" description="Helical" evidence="8">
    <location>
        <begin position="131"/>
        <end position="153"/>
    </location>
</feature>
<proteinExistence type="inferred from homology"/>
<gene>
    <name evidence="11" type="ORF">Voc01_086760</name>
</gene>
<feature type="transmembrane region" description="Helical" evidence="8">
    <location>
        <begin position="182"/>
        <end position="204"/>
    </location>
</feature>
<evidence type="ECO:0000256" key="7">
    <source>
        <dbReference type="ARBA" id="ARBA00023136"/>
    </source>
</evidence>